<evidence type="ECO:0000313" key="5">
    <source>
        <dbReference type="Proteomes" id="UP000826271"/>
    </source>
</evidence>
<dbReference type="Pfam" id="PF01535">
    <property type="entry name" value="PPR"/>
    <property type="match status" value="2"/>
</dbReference>
<dbReference type="Pfam" id="PF20430">
    <property type="entry name" value="Eplus_motif"/>
    <property type="match status" value="1"/>
</dbReference>
<protein>
    <recommendedName>
        <fullName evidence="3">DYW domain-containing protein</fullName>
    </recommendedName>
</protein>
<name>A0AAV6XF37_9LAMI</name>
<evidence type="ECO:0000259" key="3">
    <source>
        <dbReference type="Pfam" id="PF14432"/>
    </source>
</evidence>
<comment type="similarity">
    <text evidence="1">Belongs to the PPR family. PCMP-H subfamily.</text>
</comment>
<dbReference type="Proteomes" id="UP000826271">
    <property type="component" value="Unassembled WGS sequence"/>
</dbReference>
<organism evidence="4 5">
    <name type="scientific">Buddleja alternifolia</name>
    <dbReference type="NCBI Taxonomy" id="168488"/>
    <lineage>
        <taxon>Eukaryota</taxon>
        <taxon>Viridiplantae</taxon>
        <taxon>Streptophyta</taxon>
        <taxon>Embryophyta</taxon>
        <taxon>Tracheophyta</taxon>
        <taxon>Spermatophyta</taxon>
        <taxon>Magnoliopsida</taxon>
        <taxon>eudicotyledons</taxon>
        <taxon>Gunneridae</taxon>
        <taxon>Pentapetalae</taxon>
        <taxon>asterids</taxon>
        <taxon>lamiids</taxon>
        <taxon>Lamiales</taxon>
        <taxon>Scrophulariaceae</taxon>
        <taxon>Buddlejeae</taxon>
        <taxon>Buddleja</taxon>
    </lineage>
</organism>
<dbReference type="GO" id="GO:0003723">
    <property type="term" value="F:RNA binding"/>
    <property type="evidence" value="ECO:0007669"/>
    <property type="project" value="InterPro"/>
</dbReference>
<proteinExistence type="inferred from homology"/>
<dbReference type="AlphaFoldDB" id="A0AAV6XF37"/>
<reference evidence="4" key="1">
    <citation type="submission" date="2019-10" db="EMBL/GenBank/DDBJ databases">
        <authorList>
            <person name="Zhang R."/>
            <person name="Pan Y."/>
            <person name="Wang J."/>
            <person name="Ma R."/>
            <person name="Yu S."/>
        </authorList>
    </citation>
    <scope>NUCLEOTIDE SEQUENCE</scope>
    <source>
        <strain evidence="4">LA-IB0</strain>
        <tissue evidence="4">Leaf</tissue>
    </source>
</reference>
<dbReference type="EMBL" id="WHWC01000006">
    <property type="protein sequence ID" value="KAG8381576.1"/>
    <property type="molecule type" value="Genomic_DNA"/>
</dbReference>
<comment type="caution">
    <text evidence="4">The sequence shown here is derived from an EMBL/GenBank/DDBJ whole genome shotgun (WGS) entry which is preliminary data.</text>
</comment>
<dbReference type="Pfam" id="PF20431">
    <property type="entry name" value="E_motif"/>
    <property type="match status" value="1"/>
</dbReference>
<dbReference type="SUPFAM" id="SSF48452">
    <property type="entry name" value="TPR-like"/>
    <property type="match status" value="1"/>
</dbReference>
<feature type="domain" description="DYW" evidence="3">
    <location>
        <begin position="208"/>
        <end position="300"/>
    </location>
</feature>
<dbReference type="InterPro" id="IPR011990">
    <property type="entry name" value="TPR-like_helical_dom_sf"/>
</dbReference>
<dbReference type="InterPro" id="IPR046848">
    <property type="entry name" value="E_motif"/>
</dbReference>
<dbReference type="GO" id="GO:0009451">
    <property type="term" value="P:RNA modification"/>
    <property type="evidence" value="ECO:0007669"/>
    <property type="project" value="InterPro"/>
</dbReference>
<keyword evidence="2" id="KW-0677">Repeat</keyword>
<evidence type="ECO:0000256" key="2">
    <source>
        <dbReference type="ARBA" id="ARBA00022737"/>
    </source>
</evidence>
<dbReference type="InterPro" id="IPR046849">
    <property type="entry name" value="E2_motif"/>
</dbReference>
<gene>
    <name evidence="4" type="ORF">BUALT_Bualt06G0135900</name>
</gene>
<dbReference type="InterPro" id="IPR046960">
    <property type="entry name" value="PPR_At4g14850-like_plant"/>
</dbReference>
<dbReference type="InterPro" id="IPR032867">
    <property type="entry name" value="DYW_dom"/>
</dbReference>
<dbReference type="PANTHER" id="PTHR47926">
    <property type="entry name" value="PENTATRICOPEPTIDE REPEAT-CONTAINING PROTEIN"/>
    <property type="match status" value="1"/>
</dbReference>
<keyword evidence="5" id="KW-1185">Reference proteome</keyword>
<dbReference type="PANTHER" id="PTHR47926:SF470">
    <property type="entry name" value="DYW DOMAIN-CONTAINING PROTEIN"/>
    <property type="match status" value="1"/>
</dbReference>
<accession>A0AAV6XF37</accession>
<sequence>MITGYAMHGYAYQALDLFKKMSEKARPDHITFVGVLLACKNGGLLDKGQMYFDSMSSDFCIEPTIEHYTCIVDLLGHFNRLNEAYDVIMKMRVIPDSGIWGALLNACKIHGNVELAELALERLIELKPDDAGNYVILSNIYAQAGKWERVVNLRQLMTEKKIKKNIACSWIEVKTKIHAFVCGDTSHPMYDQIYVELREIGDLIAKAGYIPNVSPVFYDVESDEKSEMVSSHSERLAIAFGMICTPPGTKLLVTKNLRVCEDCHVAIKLISKVKEREIIVRDVNRYHHFKDGLCSCGDFW</sequence>
<evidence type="ECO:0000313" key="4">
    <source>
        <dbReference type="EMBL" id="KAG8381576.1"/>
    </source>
</evidence>
<dbReference type="InterPro" id="IPR002885">
    <property type="entry name" value="PPR_rpt"/>
</dbReference>
<dbReference type="Pfam" id="PF14432">
    <property type="entry name" value="DYW_deaminase"/>
    <property type="match status" value="1"/>
</dbReference>
<dbReference type="Gene3D" id="1.25.40.10">
    <property type="entry name" value="Tetratricopeptide repeat domain"/>
    <property type="match status" value="1"/>
</dbReference>
<evidence type="ECO:0000256" key="1">
    <source>
        <dbReference type="ARBA" id="ARBA00006643"/>
    </source>
</evidence>
<dbReference type="FunFam" id="1.25.40.10:FF:000184">
    <property type="entry name" value="Pentatricopeptide repeat-containing protein, chloroplastic"/>
    <property type="match status" value="1"/>
</dbReference>
<dbReference type="GO" id="GO:0008270">
    <property type="term" value="F:zinc ion binding"/>
    <property type="evidence" value="ECO:0007669"/>
    <property type="project" value="InterPro"/>
</dbReference>